<sequence length="114" mass="12269">MKHVTKFALALLLGLVSAQYAAAQDAHKDHHGAAANATAPAEMAAGEVKKIDKGAGKITLKHGRLYRLDMAPMTMVFRVADPKMLDQVQVGDKVRFDADKVKGALTVTKMEVVK</sequence>
<name>A0A254TGF4_9BURK</name>
<keyword evidence="3" id="KW-1185">Reference proteome</keyword>
<dbReference type="Proteomes" id="UP000197535">
    <property type="component" value="Unassembled WGS sequence"/>
</dbReference>
<reference evidence="2 3" key="1">
    <citation type="submission" date="2016-02" db="EMBL/GenBank/DDBJ databases">
        <authorList>
            <person name="Wen L."/>
            <person name="He K."/>
            <person name="Yang H."/>
        </authorList>
    </citation>
    <scope>NUCLEOTIDE SEQUENCE [LARGE SCALE GENOMIC DNA]</scope>
    <source>
        <strain evidence="2 3">TSA40</strain>
    </source>
</reference>
<organism evidence="2 3">
    <name type="scientific">Noviherbaspirillum denitrificans</name>
    <dbReference type="NCBI Taxonomy" id="1968433"/>
    <lineage>
        <taxon>Bacteria</taxon>
        <taxon>Pseudomonadati</taxon>
        <taxon>Pseudomonadota</taxon>
        <taxon>Betaproteobacteria</taxon>
        <taxon>Burkholderiales</taxon>
        <taxon>Oxalobacteraceae</taxon>
        <taxon>Noviherbaspirillum</taxon>
    </lineage>
</organism>
<dbReference type="EMBL" id="LSTO01000001">
    <property type="protein sequence ID" value="OWW21739.1"/>
    <property type="molecule type" value="Genomic_DNA"/>
</dbReference>
<dbReference type="OrthoDB" id="9180744at2"/>
<dbReference type="AlphaFoldDB" id="A0A254TGF4"/>
<feature type="signal peptide" evidence="1">
    <location>
        <begin position="1"/>
        <end position="23"/>
    </location>
</feature>
<evidence type="ECO:0008006" key="4">
    <source>
        <dbReference type="Google" id="ProtNLM"/>
    </source>
</evidence>
<feature type="chain" id="PRO_5013078201" description="RND transporter" evidence="1">
    <location>
        <begin position="24"/>
        <end position="114"/>
    </location>
</feature>
<dbReference type="InterPro" id="IPR042230">
    <property type="entry name" value="CusF_sf"/>
</dbReference>
<evidence type="ECO:0000313" key="2">
    <source>
        <dbReference type="EMBL" id="OWW21739.1"/>
    </source>
</evidence>
<keyword evidence="1" id="KW-0732">Signal</keyword>
<dbReference type="Pfam" id="PF11604">
    <property type="entry name" value="CusF_Ec"/>
    <property type="match status" value="1"/>
</dbReference>
<dbReference type="InterPro" id="IPR021647">
    <property type="entry name" value="CusF_Ec"/>
</dbReference>
<proteinExistence type="predicted"/>
<gene>
    <name evidence="2" type="ORF">AYR66_21850</name>
</gene>
<protein>
    <recommendedName>
        <fullName evidence="4">RND transporter</fullName>
    </recommendedName>
</protein>
<dbReference type="RefSeq" id="WP_088708585.1">
    <property type="nucleotide sequence ID" value="NZ_LSTO01000001.1"/>
</dbReference>
<evidence type="ECO:0000313" key="3">
    <source>
        <dbReference type="Proteomes" id="UP000197535"/>
    </source>
</evidence>
<comment type="caution">
    <text evidence="2">The sequence shown here is derived from an EMBL/GenBank/DDBJ whole genome shotgun (WGS) entry which is preliminary data.</text>
</comment>
<dbReference type="Gene3D" id="2.40.50.320">
    <property type="entry name" value="Copper binding periplasmic protein CusF"/>
    <property type="match status" value="1"/>
</dbReference>
<accession>A0A254TGF4</accession>
<evidence type="ECO:0000256" key="1">
    <source>
        <dbReference type="SAM" id="SignalP"/>
    </source>
</evidence>